<gene>
    <name evidence="2" type="ORF">MYF79_23690</name>
</gene>
<evidence type="ECO:0000256" key="1">
    <source>
        <dbReference type="SAM" id="Phobius"/>
    </source>
</evidence>
<keyword evidence="1" id="KW-1133">Transmembrane helix</keyword>
<keyword evidence="1" id="KW-0472">Membrane</keyword>
<proteinExistence type="predicted"/>
<evidence type="ECO:0000313" key="3">
    <source>
        <dbReference type="Proteomes" id="UP000830198"/>
    </source>
</evidence>
<organism evidence="2 3">
    <name type="scientific">Chitinophaga filiformis</name>
    <name type="common">Myxococcus filiformis</name>
    <name type="synonym">Flexibacter filiformis</name>
    <dbReference type="NCBI Taxonomy" id="104663"/>
    <lineage>
        <taxon>Bacteria</taxon>
        <taxon>Pseudomonadati</taxon>
        <taxon>Bacteroidota</taxon>
        <taxon>Chitinophagia</taxon>
        <taxon>Chitinophagales</taxon>
        <taxon>Chitinophagaceae</taxon>
        <taxon>Chitinophaga</taxon>
    </lineage>
</organism>
<reference evidence="2 3" key="1">
    <citation type="submission" date="2022-04" db="EMBL/GenBank/DDBJ databases">
        <title>The arsenic-methylating capacity of Chitinophaga filiformis YT5 during chitin decomposition.</title>
        <authorList>
            <person name="Chen G."/>
            <person name="Liang Y."/>
        </authorList>
    </citation>
    <scope>NUCLEOTIDE SEQUENCE [LARGE SCALE GENOMIC DNA]</scope>
    <source>
        <strain evidence="2 3">YT5</strain>
    </source>
</reference>
<keyword evidence="1" id="KW-0812">Transmembrane</keyword>
<keyword evidence="3" id="KW-1185">Reference proteome</keyword>
<dbReference type="EMBL" id="CP095855">
    <property type="protein sequence ID" value="UPK67959.1"/>
    <property type="molecule type" value="Genomic_DNA"/>
</dbReference>
<name>A0ABY4HXT9_CHIFI</name>
<evidence type="ECO:0000313" key="2">
    <source>
        <dbReference type="EMBL" id="UPK67959.1"/>
    </source>
</evidence>
<accession>A0ABY4HXT9</accession>
<dbReference type="RefSeq" id="WP_247810301.1">
    <property type="nucleotide sequence ID" value="NZ_CP095855.1"/>
</dbReference>
<feature type="transmembrane region" description="Helical" evidence="1">
    <location>
        <begin position="53"/>
        <end position="73"/>
    </location>
</feature>
<protein>
    <recommendedName>
        <fullName evidence="4">SPW repeat-containing protein</fullName>
    </recommendedName>
</protein>
<dbReference type="Proteomes" id="UP000830198">
    <property type="component" value="Chromosome"/>
</dbReference>
<feature type="transmembrane region" description="Helical" evidence="1">
    <location>
        <begin position="28"/>
        <end position="47"/>
    </location>
</feature>
<feature type="transmembrane region" description="Helical" evidence="1">
    <location>
        <begin position="85"/>
        <end position="103"/>
    </location>
</feature>
<evidence type="ECO:0008006" key="4">
    <source>
        <dbReference type="Google" id="ProtNLM"/>
    </source>
</evidence>
<sequence length="138" mass="15615">MSAPLRIDKKATKVMGGDEAFKDYLSRLIKMIPAEIVGLYMIVTGFIPEDEHTWLLIVTIICLIFLIIVRVKATSDKANNLPPQQFPIFVAAIAFVLWVYWLGGPFKHYEGVHKQFVASVLIVLWSFIIPVFYKGSVS</sequence>
<feature type="transmembrane region" description="Helical" evidence="1">
    <location>
        <begin position="115"/>
        <end position="133"/>
    </location>
</feature>